<organism evidence="4 5">
    <name type="scientific">Levilactobacillus acidifarinae DSM 19394 = JCM 15949</name>
    <dbReference type="NCBI Taxonomy" id="1423715"/>
    <lineage>
        <taxon>Bacteria</taxon>
        <taxon>Bacillati</taxon>
        <taxon>Bacillota</taxon>
        <taxon>Bacilli</taxon>
        <taxon>Lactobacillales</taxon>
        <taxon>Lactobacillaceae</taxon>
        <taxon>Levilactobacillus</taxon>
    </lineage>
</organism>
<dbReference type="RefSeq" id="WP_057802898.1">
    <property type="nucleotide sequence ID" value="NZ_AZDV01000018.1"/>
</dbReference>
<reference evidence="4 5" key="1">
    <citation type="journal article" date="2015" name="Genome Announc.">
        <title>Expanding the biotechnology potential of lactobacilli through comparative genomics of 213 strains and associated genera.</title>
        <authorList>
            <person name="Sun Z."/>
            <person name="Harris H.M."/>
            <person name="McCann A."/>
            <person name="Guo C."/>
            <person name="Argimon S."/>
            <person name="Zhang W."/>
            <person name="Yang X."/>
            <person name="Jeffery I.B."/>
            <person name="Cooney J.C."/>
            <person name="Kagawa T.F."/>
            <person name="Liu W."/>
            <person name="Song Y."/>
            <person name="Salvetti E."/>
            <person name="Wrobel A."/>
            <person name="Rasinkangas P."/>
            <person name="Parkhill J."/>
            <person name="Rea M.C."/>
            <person name="O'Sullivan O."/>
            <person name="Ritari J."/>
            <person name="Douillard F.P."/>
            <person name="Paul Ross R."/>
            <person name="Yang R."/>
            <person name="Briner A.E."/>
            <person name="Felis G.E."/>
            <person name="de Vos W.M."/>
            <person name="Barrangou R."/>
            <person name="Klaenhammer T.R."/>
            <person name="Caufield P.W."/>
            <person name="Cui Y."/>
            <person name="Zhang H."/>
            <person name="O'Toole P.W."/>
        </authorList>
    </citation>
    <scope>NUCLEOTIDE SEQUENCE [LARGE SCALE GENOMIC DNA]</scope>
    <source>
        <strain evidence="4 5">DSM 19394</strain>
    </source>
</reference>
<feature type="domain" description="HTH tetR-type" evidence="3">
    <location>
        <begin position="9"/>
        <end position="69"/>
    </location>
</feature>
<dbReference type="PROSITE" id="PS50977">
    <property type="entry name" value="HTH_TETR_2"/>
    <property type="match status" value="1"/>
</dbReference>
<evidence type="ECO:0000256" key="2">
    <source>
        <dbReference type="PROSITE-ProRule" id="PRU00335"/>
    </source>
</evidence>
<dbReference type="SUPFAM" id="SSF46689">
    <property type="entry name" value="Homeodomain-like"/>
    <property type="match status" value="1"/>
</dbReference>
<dbReference type="PANTHER" id="PTHR43479">
    <property type="entry name" value="ACREF/ENVCD OPERON REPRESSOR-RELATED"/>
    <property type="match status" value="1"/>
</dbReference>
<dbReference type="InterPro" id="IPR001647">
    <property type="entry name" value="HTH_TetR"/>
</dbReference>
<sequence>MKVQHVRATETDQKIRTAFLALLEKRPLDKITIANITQGAQVNRATFYAHYQDKYDLFEQMMATSVAEVLPLSWRQVPMAQRVVQSCRAIQDYLQQIKTHCPFSYQELFPMVEKEFLPVLIDLIQQSAPNAEDRFRDQLRARVIYQAVATNLVTGAPLPLETVIEVVQDFHF</sequence>
<evidence type="ECO:0000259" key="3">
    <source>
        <dbReference type="PROSITE" id="PS50977"/>
    </source>
</evidence>
<accession>A0A0R1LGT6</accession>
<evidence type="ECO:0000313" key="5">
    <source>
        <dbReference type="Proteomes" id="UP000051955"/>
    </source>
</evidence>
<dbReference type="PANTHER" id="PTHR43479:SF7">
    <property type="entry name" value="TETR-FAMILY TRANSCRIPTIONAL REGULATOR"/>
    <property type="match status" value="1"/>
</dbReference>
<feature type="DNA-binding region" description="H-T-H motif" evidence="2">
    <location>
        <begin position="32"/>
        <end position="51"/>
    </location>
</feature>
<comment type="caution">
    <text evidence="4">The sequence shown here is derived from an EMBL/GenBank/DDBJ whole genome shotgun (WGS) entry which is preliminary data.</text>
</comment>
<dbReference type="Pfam" id="PF00440">
    <property type="entry name" value="TetR_N"/>
    <property type="match status" value="1"/>
</dbReference>
<dbReference type="GO" id="GO:0003677">
    <property type="term" value="F:DNA binding"/>
    <property type="evidence" value="ECO:0007669"/>
    <property type="project" value="UniProtKB-UniRule"/>
</dbReference>
<dbReference type="Proteomes" id="UP000051955">
    <property type="component" value="Unassembled WGS sequence"/>
</dbReference>
<proteinExistence type="predicted"/>
<dbReference type="Gene3D" id="1.10.357.10">
    <property type="entry name" value="Tetracycline Repressor, domain 2"/>
    <property type="match status" value="1"/>
</dbReference>
<dbReference type="STRING" id="1423715.FD25_GL001647"/>
<dbReference type="PATRIC" id="fig|1423715.3.peg.1687"/>
<dbReference type="InterPro" id="IPR050624">
    <property type="entry name" value="HTH-type_Tx_Regulator"/>
</dbReference>
<evidence type="ECO:0000256" key="1">
    <source>
        <dbReference type="ARBA" id="ARBA00023125"/>
    </source>
</evidence>
<dbReference type="EMBL" id="AZDV01000018">
    <property type="protein sequence ID" value="KRK95110.1"/>
    <property type="molecule type" value="Genomic_DNA"/>
</dbReference>
<gene>
    <name evidence="4" type="ORF">FD25_GL001647</name>
</gene>
<dbReference type="InterPro" id="IPR009057">
    <property type="entry name" value="Homeodomain-like_sf"/>
</dbReference>
<dbReference type="AlphaFoldDB" id="A0A0R1LGT6"/>
<keyword evidence="1 2" id="KW-0238">DNA-binding</keyword>
<name>A0A0R1LGT6_9LACO</name>
<dbReference type="OrthoDB" id="9810250at2"/>
<evidence type="ECO:0000313" key="4">
    <source>
        <dbReference type="EMBL" id="KRK95110.1"/>
    </source>
</evidence>
<keyword evidence="5" id="KW-1185">Reference proteome</keyword>
<protein>
    <recommendedName>
        <fullName evidence="3">HTH tetR-type domain-containing protein</fullName>
    </recommendedName>
</protein>